<dbReference type="EMBL" id="JAVREK010000011">
    <property type="protein sequence ID" value="MDT0302965.1"/>
    <property type="molecule type" value="Genomic_DNA"/>
</dbReference>
<dbReference type="RefSeq" id="WP_311545451.1">
    <property type="nucleotide sequence ID" value="NZ_JAVREK010000011.1"/>
</dbReference>
<name>A0ABU2KUI7_9ACTN</name>
<dbReference type="Gene3D" id="1.10.260.40">
    <property type="entry name" value="lambda repressor-like DNA-binding domains"/>
    <property type="match status" value="1"/>
</dbReference>
<evidence type="ECO:0000313" key="3">
    <source>
        <dbReference type="EMBL" id="MDT0302965.1"/>
    </source>
</evidence>
<evidence type="ECO:0000256" key="1">
    <source>
        <dbReference type="ARBA" id="ARBA00023125"/>
    </source>
</evidence>
<gene>
    <name evidence="3" type="ORF">RM446_12650</name>
</gene>
<reference evidence="4" key="1">
    <citation type="submission" date="2023-07" db="EMBL/GenBank/DDBJ databases">
        <title>30 novel species of actinomycetes from the DSMZ collection.</title>
        <authorList>
            <person name="Nouioui I."/>
        </authorList>
    </citation>
    <scope>NUCLEOTIDE SEQUENCE [LARGE SCALE GENOMIC DNA]</scope>
    <source>
        <strain evidence="4">DSM 45055</strain>
    </source>
</reference>
<dbReference type="SMART" id="SM00530">
    <property type="entry name" value="HTH_XRE"/>
    <property type="match status" value="1"/>
</dbReference>
<evidence type="ECO:0000313" key="4">
    <source>
        <dbReference type="Proteomes" id="UP001183226"/>
    </source>
</evidence>
<protein>
    <submittedName>
        <fullName evidence="3">Helix-turn-helix transcriptional regulator</fullName>
    </submittedName>
</protein>
<proteinExistence type="predicted"/>
<dbReference type="InterPro" id="IPR050807">
    <property type="entry name" value="TransReg_Diox_bact_type"/>
</dbReference>
<evidence type="ECO:0000259" key="2">
    <source>
        <dbReference type="PROSITE" id="PS50943"/>
    </source>
</evidence>
<dbReference type="SUPFAM" id="SSF47413">
    <property type="entry name" value="lambda repressor-like DNA-binding domains"/>
    <property type="match status" value="1"/>
</dbReference>
<dbReference type="PANTHER" id="PTHR46797">
    <property type="entry name" value="HTH-TYPE TRANSCRIPTIONAL REGULATOR"/>
    <property type="match status" value="1"/>
</dbReference>
<dbReference type="InterPro" id="IPR010982">
    <property type="entry name" value="Lambda_DNA-bd_dom_sf"/>
</dbReference>
<feature type="domain" description="HTH cro/C1-type" evidence="2">
    <location>
        <begin position="14"/>
        <end position="69"/>
    </location>
</feature>
<comment type="caution">
    <text evidence="3">The sequence shown here is derived from an EMBL/GenBank/DDBJ whole genome shotgun (WGS) entry which is preliminary data.</text>
</comment>
<organism evidence="3 4">
    <name type="scientific">Streptomonospora wellingtoniae</name>
    <dbReference type="NCBI Taxonomy" id="3075544"/>
    <lineage>
        <taxon>Bacteria</taxon>
        <taxon>Bacillati</taxon>
        <taxon>Actinomycetota</taxon>
        <taxon>Actinomycetes</taxon>
        <taxon>Streptosporangiales</taxon>
        <taxon>Nocardiopsidaceae</taxon>
        <taxon>Streptomonospora</taxon>
    </lineage>
</organism>
<sequence length="86" mass="9222">MPKTTTVRANGAAIQALREKDGYSLAELSRRAGLRSHTHLMYIERGEKPVSVRTLNRIAQALAVPAAAILLDPIGDEAPDAEEVAS</sequence>
<dbReference type="Pfam" id="PF13560">
    <property type="entry name" value="HTH_31"/>
    <property type="match status" value="1"/>
</dbReference>
<dbReference type="CDD" id="cd00093">
    <property type="entry name" value="HTH_XRE"/>
    <property type="match status" value="1"/>
</dbReference>
<dbReference type="Proteomes" id="UP001183226">
    <property type="component" value="Unassembled WGS sequence"/>
</dbReference>
<dbReference type="PANTHER" id="PTHR46797:SF1">
    <property type="entry name" value="METHYLPHOSPHONATE SYNTHASE"/>
    <property type="match status" value="1"/>
</dbReference>
<keyword evidence="4" id="KW-1185">Reference proteome</keyword>
<dbReference type="InterPro" id="IPR001387">
    <property type="entry name" value="Cro/C1-type_HTH"/>
</dbReference>
<accession>A0ABU2KUI7</accession>
<keyword evidence="1" id="KW-0238">DNA-binding</keyword>
<dbReference type="PROSITE" id="PS50943">
    <property type="entry name" value="HTH_CROC1"/>
    <property type="match status" value="1"/>
</dbReference>